<dbReference type="SUPFAM" id="SSF48264">
    <property type="entry name" value="Cytochrome P450"/>
    <property type="match status" value="1"/>
</dbReference>
<dbReference type="GO" id="GO:0016705">
    <property type="term" value="F:oxidoreductase activity, acting on paired donors, with incorporation or reduction of molecular oxygen"/>
    <property type="evidence" value="ECO:0007669"/>
    <property type="project" value="InterPro"/>
</dbReference>
<accession>A0A6A6EVM7</accession>
<evidence type="ECO:0000313" key="2">
    <source>
        <dbReference type="Proteomes" id="UP000800200"/>
    </source>
</evidence>
<evidence type="ECO:0008006" key="3">
    <source>
        <dbReference type="Google" id="ProtNLM"/>
    </source>
</evidence>
<keyword evidence="2" id="KW-1185">Reference proteome</keyword>
<dbReference type="Gene3D" id="1.10.630.10">
    <property type="entry name" value="Cytochrome P450"/>
    <property type="match status" value="1"/>
</dbReference>
<sequence length="70" mass="8220">MLSAQAYSVHRSRKAFPYAEDWKPERWEMVRHFWLFGLGQGMCPSMNITWVKIRVVTARILSTYGVSLVE</sequence>
<name>A0A6A6EVM7_9PEZI</name>
<evidence type="ECO:0000313" key="1">
    <source>
        <dbReference type="EMBL" id="KAF2195073.1"/>
    </source>
</evidence>
<proteinExistence type="predicted"/>
<dbReference type="GO" id="GO:0004497">
    <property type="term" value="F:monooxygenase activity"/>
    <property type="evidence" value="ECO:0007669"/>
    <property type="project" value="InterPro"/>
</dbReference>
<dbReference type="AlphaFoldDB" id="A0A6A6EVM7"/>
<dbReference type="Proteomes" id="UP000800200">
    <property type="component" value="Unassembled WGS sequence"/>
</dbReference>
<protein>
    <recommendedName>
        <fullName evidence="3">Cytochrome P450</fullName>
    </recommendedName>
</protein>
<dbReference type="GO" id="GO:0020037">
    <property type="term" value="F:heme binding"/>
    <property type="evidence" value="ECO:0007669"/>
    <property type="project" value="InterPro"/>
</dbReference>
<gene>
    <name evidence="1" type="ORF">K469DRAFT_648647</name>
</gene>
<dbReference type="InterPro" id="IPR001128">
    <property type="entry name" value="Cyt_P450"/>
</dbReference>
<dbReference type="EMBL" id="ML994610">
    <property type="protein sequence ID" value="KAF2195073.1"/>
    <property type="molecule type" value="Genomic_DNA"/>
</dbReference>
<dbReference type="GO" id="GO:0005506">
    <property type="term" value="F:iron ion binding"/>
    <property type="evidence" value="ECO:0007669"/>
    <property type="project" value="InterPro"/>
</dbReference>
<reference evidence="1" key="1">
    <citation type="journal article" date="2020" name="Stud. Mycol.">
        <title>101 Dothideomycetes genomes: a test case for predicting lifestyles and emergence of pathogens.</title>
        <authorList>
            <person name="Haridas S."/>
            <person name="Albert R."/>
            <person name="Binder M."/>
            <person name="Bloem J."/>
            <person name="Labutti K."/>
            <person name="Salamov A."/>
            <person name="Andreopoulos B."/>
            <person name="Baker S."/>
            <person name="Barry K."/>
            <person name="Bills G."/>
            <person name="Bluhm B."/>
            <person name="Cannon C."/>
            <person name="Castanera R."/>
            <person name="Culley D."/>
            <person name="Daum C."/>
            <person name="Ezra D."/>
            <person name="Gonzalez J."/>
            <person name="Henrissat B."/>
            <person name="Kuo A."/>
            <person name="Liang C."/>
            <person name="Lipzen A."/>
            <person name="Lutzoni F."/>
            <person name="Magnuson J."/>
            <person name="Mondo S."/>
            <person name="Nolan M."/>
            <person name="Ohm R."/>
            <person name="Pangilinan J."/>
            <person name="Park H.-J."/>
            <person name="Ramirez L."/>
            <person name="Alfaro M."/>
            <person name="Sun H."/>
            <person name="Tritt A."/>
            <person name="Yoshinaga Y."/>
            <person name="Zwiers L.-H."/>
            <person name="Turgeon B."/>
            <person name="Goodwin S."/>
            <person name="Spatafora J."/>
            <person name="Crous P."/>
            <person name="Grigoriev I."/>
        </authorList>
    </citation>
    <scope>NUCLEOTIDE SEQUENCE</scope>
    <source>
        <strain evidence="1">CBS 207.26</strain>
    </source>
</reference>
<dbReference type="OrthoDB" id="1470350at2759"/>
<dbReference type="InterPro" id="IPR036396">
    <property type="entry name" value="Cyt_P450_sf"/>
</dbReference>
<dbReference type="Pfam" id="PF00067">
    <property type="entry name" value="p450"/>
    <property type="match status" value="1"/>
</dbReference>
<organism evidence="1 2">
    <name type="scientific">Zopfia rhizophila CBS 207.26</name>
    <dbReference type="NCBI Taxonomy" id="1314779"/>
    <lineage>
        <taxon>Eukaryota</taxon>
        <taxon>Fungi</taxon>
        <taxon>Dikarya</taxon>
        <taxon>Ascomycota</taxon>
        <taxon>Pezizomycotina</taxon>
        <taxon>Dothideomycetes</taxon>
        <taxon>Dothideomycetes incertae sedis</taxon>
        <taxon>Zopfiaceae</taxon>
        <taxon>Zopfia</taxon>
    </lineage>
</organism>